<dbReference type="InterPro" id="IPR050639">
    <property type="entry name" value="SSR_resolvase"/>
</dbReference>
<reference evidence="9 10" key="1">
    <citation type="submission" date="2018-12" db="EMBL/GenBank/DDBJ databases">
        <title>Bacillus ochoae sp. nov., Paenibacillus whitsoniae sp. nov., Paenibacillus spiritus sp. nov. Isolated from the Mars Exploration Rover during spacecraft assembly.</title>
        <authorList>
            <person name="Seuylemezian A."/>
            <person name="Vaishampayan P."/>
        </authorList>
    </citation>
    <scope>NUCLEOTIDE SEQUENCE [LARGE SCALE GENOMIC DNA]</scope>
    <source>
        <strain evidence="9 10">MER 54</strain>
    </source>
</reference>
<proteinExistence type="predicted"/>
<dbReference type="InterPro" id="IPR006119">
    <property type="entry name" value="Resolv_N"/>
</dbReference>
<feature type="domain" description="Recombinase" evidence="8">
    <location>
        <begin position="163"/>
        <end position="293"/>
    </location>
</feature>
<gene>
    <name evidence="9" type="ORF">EJQ19_30785</name>
</gene>
<dbReference type="CDD" id="cd03768">
    <property type="entry name" value="SR_ResInv"/>
    <property type="match status" value="1"/>
</dbReference>
<dbReference type="InterPro" id="IPR025827">
    <property type="entry name" value="Zn_ribbon_recom_dom"/>
</dbReference>
<dbReference type="Gene3D" id="3.90.1750.20">
    <property type="entry name" value="Putative Large Serine Recombinase, Chain B, Domain 2"/>
    <property type="match status" value="1"/>
</dbReference>
<dbReference type="Pfam" id="PF07508">
    <property type="entry name" value="Recombinase"/>
    <property type="match status" value="1"/>
</dbReference>
<feature type="active site" description="O-(5'-phospho-DNA)-serine intermediate" evidence="4 5">
    <location>
        <position position="16"/>
    </location>
</feature>
<organism evidence="9 10">
    <name type="scientific">Paenibacillus whitsoniae</name>
    <dbReference type="NCBI Taxonomy" id="2496558"/>
    <lineage>
        <taxon>Bacteria</taxon>
        <taxon>Bacillati</taxon>
        <taxon>Bacillota</taxon>
        <taxon>Bacilli</taxon>
        <taxon>Bacillales</taxon>
        <taxon>Paenibacillaceae</taxon>
        <taxon>Paenibacillus</taxon>
    </lineage>
</organism>
<keyword evidence="2" id="KW-0238">DNA-binding</keyword>
<dbReference type="PROSITE" id="PS51737">
    <property type="entry name" value="RECOMBINASE_DNA_BIND"/>
    <property type="match status" value="1"/>
</dbReference>
<dbReference type="Pfam" id="PF00239">
    <property type="entry name" value="Resolvase"/>
    <property type="match status" value="1"/>
</dbReference>
<keyword evidence="6" id="KW-0175">Coiled coil</keyword>
<dbReference type="Gene3D" id="3.40.50.1390">
    <property type="entry name" value="Resolvase, N-terminal catalytic domain"/>
    <property type="match status" value="1"/>
</dbReference>
<dbReference type="InterPro" id="IPR036162">
    <property type="entry name" value="Resolvase-like_N_sf"/>
</dbReference>
<dbReference type="GO" id="GO:0015074">
    <property type="term" value="P:DNA integration"/>
    <property type="evidence" value="ECO:0007669"/>
    <property type="project" value="UniProtKB-KW"/>
</dbReference>
<feature type="coiled-coil region" evidence="6">
    <location>
        <begin position="393"/>
        <end position="455"/>
    </location>
</feature>
<dbReference type="PROSITE" id="PS00397">
    <property type="entry name" value="RECOMBINASES_1"/>
    <property type="match status" value="1"/>
</dbReference>
<dbReference type="GO" id="GO:0003677">
    <property type="term" value="F:DNA binding"/>
    <property type="evidence" value="ECO:0007669"/>
    <property type="project" value="UniProtKB-KW"/>
</dbReference>
<dbReference type="Pfam" id="PF13408">
    <property type="entry name" value="Zn_ribbon_recom"/>
    <property type="match status" value="1"/>
</dbReference>
<dbReference type="PANTHER" id="PTHR30461">
    <property type="entry name" value="DNA-INVERTASE FROM LAMBDOID PROPHAGE"/>
    <property type="match status" value="1"/>
</dbReference>
<keyword evidence="1" id="KW-0229">DNA integration</keyword>
<evidence type="ECO:0000313" key="9">
    <source>
        <dbReference type="EMBL" id="RTE01748.1"/>
    </source>
</evidence>
<evidence type="ECO:0000313" key="10">
    <source>
        <dbReference type="Proteomes" id="UP000276128"/>
    </source>
</evidence>
<dbReference type="Proteomes" id="UP000276128">
    <property type="component" value="Unassembled WGS sequence"/>
</dbReference>
<dbReference type="GO" id="GO:0000150">
    <property type="term" value="F:DNA strand exchange activity"/>
    <property type="evidence" value="ECO:0007669"/>
    <property type="project" value="InterPro"/>
</dbReference>
<dbReference type="OrthoDB" id="9811097at2"/>
<dbReference type="SUPFAM" id="SSF53041">
    <property type="entry name" value="Resolvase-like"/>
    <property type="match status" value="1"/>
</dbReference>
<dbReference type="RefSeq" id="WP_126145033.1">
    <property type="nucleotide sequence ID" value="NZ_RXHU01000134.1"/>
</dbReference>
<dbReference type="PROSITE" id="PS51736">
    <property type="entry name" value="RECOMBINASES_3"/>
    <property type="match status" value="1"/>
</dbReference>
<feature type="domain" description="Resolvase/invertase-type recombinase catalytic" evidence="7">
    <location>
        <begin position="8"/>
        <end position="156"/>
    </location>
</feature>
<keyword evidence="3" id="KW-0233">DNA recombination</keyword>
<evidence type="ECO:0000259" key="8">
    <source>
        <dbReference type="PROSITE" id="PS51737"/>
    </source>
</evidence>
<comment type="caution">
    <text evidence="9">The sequence shown here is derived from an EMBL/GenBank/DDBJ whole genome shotgun (WGS) entry which is preliminary data.</text>
</comment>
<dbReference type="SMART" id="SM00857">
    <property type="entry name" value="Resolvase"/>
    <property type="match status" value="1"/>
</dbReference>
<dbReference type="InterPro" id="IPR011109">
    <property type="entry name" value="DNA_bind_recombinase_dom"/>
</dbReference>
<evidence type="ECO:0000256" key="6">
    <source>
        <dbReference type="SAM" id="Coils"/>
    </source>
</evidence>
<dbReference type="InterPro" id="IPR006118">
    <property type="entry name" value="Recombinase_CS"/>
</dbReference>
<dbReference type="AlphaFoldDB" id="A0A3S0BGG7"/>
<dbReference type="EMBL" id="RXHU01000134">
    <property type="protein sequence ID" value="RTE01748.1"/>
    <property type="molecule type" value="Genomic_DNA"/>
</dbReference>
<evidence type="ECO:0000256" key="5">
    <source>
        <dbReference type="PROSITE-ProRule" id="PRU10137"/>
    </source>
</evidence>
<protein>
    <submittedName>
        <fullName evidence="9">Recombinase family protein</fullName>
    </submittedName>
</protein>
<evidence type="ECO:0000256" key="1">
    <source>
        <dbReference type="ARBA" id="ARBA00022908"/>
    </source>
</evidence>
<accession>A0A3S0BGG7</accession>
<name>A0A3S0BGG7_9BACL</name>
<evidence type="ECO:0000256" key="2">
    <source>
        <dbReference type="ARBA" id="ARBA00023125"/>
    </source>
</evidence>
<evidence type="ECO:0000259" key="7">
    <source>
        <dbReference type="PROSITE" id="PS51736"/>
    </source>
</evidence>
<dbReference type="InterPro" id="IPR038109">
    <property type="entry name" value="DNA_bind_recomb_sf"/>
</dbReference>
<sequence length="553" mass="63054">MSKAPPLLVALYVRVSTEEQAEHGYSIDAQLDKLRSYCQIFGMTVFKEYVDRGISGKSIEKRFELQQMLRDAKSGLFNLVLVWRLNRLARNTLDLLQIVEDLRKLNVDFRSFSENFDTSTPAGKFGLSMLGSVGELERDTIVENVKMGLKYRAKTGRHNGKVPLGYKITDLGSNGPHKRITQVEIVPAEAVIVKRIFERFASGQGYRSIANQLNQDGYTTKPGKAFSICSVKDILDNPFYVGKIRYSRYENWSDKRRKGKSAAPIIANGVHPPIISEELWNKVLMLREKRSVVSIKKFSGEYLLTGLIKCPQCGASMTASCTKNKLKDGSTITRMYYSCSRFRSMGSSVCSANSVRKLEAEQYLIDRLQEVLSKPHILRAIVKSINDRQANRTGPLKEELDSIQSRLEQLEERKRKYFDLYEFDEFDRELFSGRIGELDAERDRLSSRRSEIESELHCNNTQTVNYEIVRSLVARFEALLQKSSFEQRKTLLHLIVSKITLNEKRQVDKIELIFDETTQHHFLSAAPSALAAEGAFPFDGKAPELQQRLTITI</sequence>
<evidence type="ECO:0000256" key="3">
    <source>
        <dbReference type="ARBA" id="ARBA00023172"/>
    </source>
</evidence>
<keyword evidence="10" id="KW-1185">Reference proteome</keyword>
<dbReference type="PANTHER" id="PTHR30461:SF23">
    <property type="entry name" value="DNA RECOMBINASE-RELATED"/>
    <property type="match status" value="1"/>
</dbReference>
<evidence type="ECO:0000256" key="4">
    <source>
        <dbReference type="PIRSR" id="PIRSR606118-50"/>
    </source>
</evidence>